<keyword evidence="3" id="KW-1185">Reference proteome</keyword>
<feature type="compositionally biased region" description="Acidic residues" evidence="1">
    <location>
        <begin position="1"/>
        <end position="20"/>
    </location>
</feature>
<evidence type="ECO:0000313" key="2">
    <source>
        <dbReference type="EMBL" id="MDT0351603.1"/>
    </source>
</evidence>
<sequence length="60" mass="6226">MSDPTDDDRTDEGTIDEDRDISDVGLAHAGDDVRTGQTADGSDADEAALDEVFPAADDAS</sequence>
<name>A0ABU2NCB8_9PSEU</name>
<dbReference type="Proteomes" id="UP001183202">
    <property type="component" value="Unassembled WGS sequence"/>
</dbReference>
<accession>A0ABU2NCB8</accession>
<evidence type="ECO:0000313" key="3">
    <source>
        <dbReference type="Proteomes" id="UP001183202"/>
    </source>
</evidence>
<protein>
    <submittedName>
        <fullName evidence="2">Uncharacterized protein</fullName>
    </submittedName>
</protein>
<comment type="caution">
    <text evidence="2">The sequence shown here is derived from an EMBL/GenBank/DDBJ whole genome shotgun (WGS) entry which is preliminary data.</text>
</comment>
<gene>
    <name evidence="2" type="ORF">RM445_18905</name>
</gene>
<dbReference type="EMBL" id="JAVREJ010000013">
    <property type="protein sequence ID" value="MDT0351603.1"/>
    <property type="molecule type" value="Genomic_DNA"/>
</dbReference>
<dbReference type="RefSeq" id="WP_311557991.1">
    <property type="nucleotide sequence ID" value="NZ_JAVREJ010000013.1"/>
</dbReference>
<feature type="region of interest" description="Disordered" evidence="1">
    <location>
        <begin position="1"/>
        <end position="45"/>
    </location>
</feature>
<evidence type="ECO:0000256" key="1">
    <source>
        <dbReference type="SAM" id="MobiDB-lite"/>
    </source>
</evidence>
<reference evidence="3" key="1">
    <citation type="submission" date="2023-07" db="EMBL/GenBank/DDBJ databases">
        <title>30 novel species of actinomycetes from the DSMZ collection.</title>
        <authorList>
            <person name="Nouioui I."/>
        </authorList>
    </citation>
    <scope>NUCLEOTIDE SEQUENCE [LARGE SCALE GENOMIC DNA]</scope>
    <source>
        <strain evidence="3">DSM 45834</strain>
    </source>
</reference>
<organism evidence="2 3">
    <name type="scientific">Pseudonocardia charpentierae</name>
    <dbReference type="NCBI Taxonomy" id="3075545"/>
    <lineage>
        <taxon>Bacteria</taxon>
        <taxon>Bacillati</taxon>
        <taxon>Actinomycetota</taxon>
        <taxon>Actinomycetes</taxon>
        <taxon>Pseudonocardiales</taxon>
        <taxon>Pseudonocardiaceae</taxon>
        <taxon>Pseudonocardia</taxon>
    </lineage>
</organism>
<proteinExistence type="predicted"/>